<dbReference type="HOGENOM" id="CLU_1164361_0_0_0"/>
<dbReference type="STRING" id="1182571.QR90_05060"/>
<reference evidence="2" key="1">
    <citation type="submission" date="2014-11" db="EMBL/GenBank/DDBJ databases">
        <title>Hymenobacter sp. DG25B genome submission.</title>
        <authorList>
            <person name="Jung H.-Y."/>
            <person name="Kim M.K."/>
            <person name="Srinivasan S."/>
            <person name="Lim S."/>
        </authorList>
    </citation>
    <scope>NUCLEOTIDE SEQUENCE [LARGE SCALE GENOMIC DNA]</scope>
    <source>
        <strain evidence="2">DY59</strain>
    </source>
</reference>
<proteinExistence type="predicted"/>
<accession>A0A0A7KEM3</accession>
<dbReference type="Proteomes" id="UP000030634">
    <property type="component" value="Chromosome"/>
</dbReference>
<sequence length="238" mass="26826">MDASTLERLERLARLLDLHVRWRLPFSASLEQLAMIPGGQWPHAALHLSRLALMLERRGILLRVERDRARFSVAPLPLPRAPVHLEWAAWHHRRLRALVGEENPRLVRSVDRQVWLLVPPWSPHTGEALAHLFPGEGTPAQLAARRQAEGMASSPHSLPLYLRHLSFHRRGTALSEATLHLRALGGHLFLATGEIVSLLCVEAVLVMLTPAWPWPEWGHPDLWEDGEWEVGPGDGLKA</sequence>
<evidence type="ECO:0000313" key="1">
    <source>
        <dbReference type="EMBL" id="AIZ44596.1"/>
    </source>
</evidence>
<dbReference type="RefSeq" id="WP_039682719.1">
    <property type="nucleotide sequence ID" value="NZ_CP010028.1"/>
</dbReference>
<evidence type="ECO:0000313" key="2">
    <source>
        <dbReference type="Proteomes" id="UP000030634"/>
    </source>
</evidence>
<dbReference type="KEGG" id="dsw:QR90_05060"/>
<dbReference type="EMBL" id="CP010028">
    <property type="protein sequence ID" value="AIZ44596.1"/>
    <property type="molecule type" value="Genomic_DNA"/>
</dbReference>
<organism evidence="1 2">
    <name type="scientific">Deinococcus radiopugnans</name>
    <dbReference type="NCBI Taxonomy" id="57497"/>
    <lineage>
        <taxon>Bacteria</taxon>
        <taxon>Thermotogati</taxon>
        <taxon>Deinococcota</taxon>
        <taxon>Deinococci</taxon>
        <taxon>Deinococcales</taxon>
        <taxon>Deinococcaceae</taxon>
        <taxon>Deinococcus</taxon>
    </lineage>
</organism>
<protein>
    <submittedName>
        <fullName evidence="1">Uncharacterized protein</fullName>
    </submittedName>
</protein>
<name>A0A0A7KEM3_9DEIO</name>
<gene>
    <name evidence="1" type="ORF">QR90_05060</name>
</gene>
<dbReference type="AlphaFoldDB" id="A0A0A7KEM3"/>